<sequence>MYEAEINRATPTCMVFLLDQSASMKARIGGGSEAKQQVVADSLNHLLGELINRCVRQGDIYDFFHIGVISYGRTVGPALGGALGGGRLVTSSELAHHPLRVENRRIRRPGNGGGFYEYDEEVPIWVDAAAEGLTPMTRALEQTHDLLKAWVDENPRSYPPIVLNMTDGEATDGDPARAGERIRSLTTHDGGALLFNLHISSKELDPVRFPAADGGLPKSGRRLFGMSSRLPERMRLYADAELGLEVSQGSRGFVYNADIASIIHFLDVGTRPVYHRNGAA</sequence>
<gene>
    <name evidence="2" type="ORF">SAMN04489713_111284</name>
</gene>
<dbReference type="AlphaFoldDB" id="A0A1I5MG47"/>
<dbReference type="EMBL" id="FOVH01000011">
    <property type="protein sequence ID" value="SFP08562.1"/>
    <property type="molecule type" value="Genomic_DNA"/>
</dbReference>
<evidence type="ECO:0000259" key="1">
    <source>
        <dbReference type="PROSITE" id="PS50234"/>
    </source>
</evidence>
<dbReference type="OrthoDB" id="7605323at2"/>
<proteinExistence type="predicted"/>
<dbReference type="InterPro" id="IPR002035">
    <property type="entry name" value="VWF_A"/>
</dbReference>
<dbReference type="GeneID" id="99653247"/>
<organism evidence="2 3">
    <name type="scientific">Actinomadura madurae</name>
    <dbReference type="NCBI Taxonomy" id="1993"/>
    <lineage>
        <taxon>Bacteria</taxon>
        <taxon>Bacillati</taxon>
        <taxon>Actinomycetota</taxon>
        <taxon>Actinomycetes</taxon>
        <taxon>Streptosporangiales</taxon>
        <taxon>Thermomonosporaceae</taxon>
        <taxon>Actinomadura</taxon>
    </lineage>
</organism>
<keyword evidence="3" id="KW-1185">Reference proteome</keyword>
<dbReference type="STRING" id="1993.SAMN04489713_111284"/>
<dbReference type="Gene3D" id="3.40.50.410">
    <property type="entry name" value="von Willebrand factor, type A domain"/>
    <property type="match status" value="1"/>
</dbReference>
<dbReference type="Proteomes" id="UP000183413">
    <property type="component" value="Unassembled WGS sequence"/>
</dbReference>
<dbReference type="RefSeq" id="WP_021598241.1">
    <property type="nucleotide sequence ID" value="NZ_CP083237.1"/>
</dbReference>
<dbReference type="InParanoid" id="A0A1I5MG47"/>
<accession>A0A1I5MG47</accession>
<evidence type="ECO:0000313" key="3">
    <source>
        <dbReference type="Proteomes" id="UP000183413"/>
    </source>
</evidence>
<dbReference type="SUPFAM" id="SSF53300">
    <property type="entry name" value="vWA-like"/>
    <property type="match status" value="1"/>
</dbReference>
<dbReference type="PROSITE" id="PS50234">
    <property type="entry name" value="VWFA"/>
    <property type="match status" value="1"/>
</dbReference>
<evidence type="ECO:0000313" key="2">
    <source>
        <dbReference type="EMBL" id="SFP08562.1"/>
    </source>
</evidence>
<dbReference type="InterPro" id="IPR036465">
    <property type="entry name" value="vWFA_dom_sf"/>
</dbReference>
<reference evidence="2 3" key="1">
    <citation type="submission" date="2016-10" db="EMBL/GenBank/DDBJ databases">
        <authorList>
            <person name="de Groot N.N."/>
        </authorList>
    </citation>
    <scope>NUCLEOTIDE SEQUENCE [LARGE SCALE GENOMIC DNA]</scope>
    <source>
        <strain evidence="2 3">DSM 43067</strain>
    </source>
</reference>
<feature type="domain" description="VWFA" evidence="1">
    <location>
        <begin position="13"/>
        <end position="201"/>
    </location>
</feature>
<protein>
    <recommendedName>
        <fullName evidence="1">VWFA domain-containing protein</fullName>
    </recommendedName>
</protein>
<dbReference type="eggNOG" id="COG1240">
    <property type="taxonomic scope" value="Bacteria"/>
</dbReference>
<name>A0A1I5MG47_9ACTN</name>